<evidence type="ECO:0000313" key="2">
    <source>
        <dbReference type="Proteomes" id="UP000199301"/>
    </source>
</evidence>
<dbReference type="GO" id="GO:0008270">
    <property type="term" value="F:zinc ion binding"/>
    <property type="evidence" value="ECO:0007669"/>
    <property type="project" value="UniProtKB-KW"/>
</dbReference>
<dbReference type="OrthoDB" id="5188746at2"/>
<dbReference type="EMBL" id="FNKO01000001">
    <property type="protein sequence ID" value="SDQ44298.1"/>
    <property type="molecule type" value="Genomic_DNA"/>
</dbReference>
<accession>A0A1H1AX48</accession>
<dbReference type="AlphaFoldDB" id="A0A1H1AX48"/>
<proteinExistence type="predicted"/>
<dbReference type="RefSeq" id="WP_092522369.1">
    <property type="nucleotide sequence ID" value="NZ_FNKO01000001.1"/>
</dbReference>
<organism evidence="1 2">
    <name type="scientific">Actinopolyspora saharensis</name>
    <dbReference type="NCBI Taxonomy" id="995062"/>
    <lineage>
        <taxon>Bacteria</taxon>
        <taxon>Bacillati</taxon>
        <taxon>Actinomycetota</taxon>
        <taxon>Actinomycetes</taxon>
        <taxon>Actinopolysporales</taxon>
        <taxon>Actinopolysporaceae</taxon>
        <taxon>Actinopolyspora</taxon>
    </lineage>
</organism>
<dbReference type="STRING" id="995062.SAMN04489718_1777"/>
<keyword evidence="1" id="KW-0862">Zinc</keyword>
<keyword evidence="2" id="KW-1185">Reference proteome</keyword>
<dbReference type="Pfam" id="PF16827">
    <property type="entry name" value="zf-HC3"/>
    <property type="match status" value="1"/>
</dbReference>
<keyword evidence="1" id="KW-0863">Zinc-finger</keyword>
<reference evidence="2" key="1">
    <citation type="submission" date="2016-10" db="EMBL/GenBank/DDBJ databases">
        <authorList>
            <person name="Varghese N."/>
            <person name="Submissions S."/>
        </authorList>
    </citation>
    <scope>NUCLEOTIDE SEQUENCE [LARGE SCALE GENOMIC DNA]</scope>
    <source>
        <strain evidence="2">DSM 45459</strain>
    </source>
</reference>
<sequence length="88" mass="9743">MHPENHENRARFWHPARRVDGKRHVFHGSGPGTGWDAKDTLCGSSVDPAPVSSTEWLLHPTCPDCWEELVREQVPDSPSGAQLDDGST</sequence>
<keyword evidence="1" id="KW-0479">Metal-binding</keyword>
<protein>
    <submittedName>
        <fullName evidence="1">Zinc-finger</fullName>
    </submittedName>
</protein>
<dbReference type="InterPro" id="IPR031795">
    <property type="entry name" value="Zf-HC3"/>
</dbReference>
<name>A0A1H1AX48_9ACTN</name>
<dbReference type="Proteomes" id="UP000199301">
    <property type="component" value="Unassembled WGS sequence"/>
</dbReference>
<evidence type="ECO:0000313" key="1">
    <source>
        <dbReference type="EMBL" id="SDQ44298.1"/>
    </source>
</evidence>
<gene>
    <name evidence="1" type="ORF">SAMN04489718_1777</name>
</gene>